<proteinExistence type="predicted"/>
<comment type="caution">
    <text evidence="2">The sequence shown here is derived from an EMBL/GenBank/DDBJ whole genome shotgun (WGS) entry which is preliminary data.</text>
</comment>
<dbReference type="EMBL" id="SDJQ01000010">
    <property type="protein sequence ID" value="RXR34462.1"/>
    <property type="molecule type" value="Genomic_DNA"/>
</dbReference>
<evidence type="ECO:0000313" key="1">
    <source>
        <dbReference type="EMBL" id="RXR26729.1"/>
    </source>
</evidence>
<evidence type="ECO:0000313" key="4">
    <source>
        <dbReference type="Proteomes" id="UP000290517"/>
    </source>
</evidence>
<organism evidence="2 3">
    <name type="scientific">Oerskovia turbata</name>
    <dbReference type="NCBI Taxonomy" id="1713"/>
    <lineage>
        <taxon>Bacteria</taxon>
        <taxon>Bacillati</taxon>
        <taxon>Actinomycetota</taxon>
        <taxon>Actinomycetes</taxon>
        <taxon>Micrococcales</taxon>
        <taxon>Cellulomonadaceae</taxon>
        <taxon>Oerskovia</taxon>
    </lineage>
</organism>
<dbReference type="Gene3D" id="3.40.50.2000">
    <property type="entry name" value="Glycogen Phosphorylase B"/>
    <property type="match status" value="1"/>
</dbReference>
<dbReference type="RefSeq" id="WP_030150049.1">
    <property type="nucleotide sequence ID" value="NZ_JOFV01000002.1"/>
</dbReference>
<evidence type="ECO:0000313" key="3">
    <source>
        <dbReference type="Proteomes" id="UP000289805"/>
    </source>
</evidence>
<name>A0A4Q1KW79_9CELL</name>
<accession>A0A4Q1KW79</accession>
<reference evidence="3 4" key="1">
    <citation type="submission" date="2019-01" db="EMBL/GenBank/DDBJ databases">
        <title>Oerskovia turbata Genome sequencing and assembly.</title>
        <authorList>
            <person name="Dou T."/>
        </authorList>
    </citation>
    <scope>NUCLEOTIDE SEQUENCE [LARGE SCALE GENOMIC DNA]</scope>
    <source>
        <strain evidence="2 3">JCM12123</strain>
        <strain evidence="1 4">JCM3160</strain>
    </source>
</reference>
<dbReference type="STRING" id="1713.GCA_000718325_00487"/>
<protein>
    <recommendedName>
        <fullName evidence="5">Glycosyltransferase family 1 protein</fullName>
    </recommendedName>
</protein>
<evidence type="ECO:0008006" key="5">
    <source>
        <dbReference type="Google" id="ProtNLM"/>
    </source>
</evidence>
<sequence>MTILGRALRAPRRLAEWAIRSRRSFPRWVNRAIDHVADNPDGLLGRLAARSMGTYGPDDVPPPTAPPAAARRVYIGPTNYAAQGWSWARSLDASGADVGARNMAVEVPGGFSFAADTEVPVAVYHRSHEWQQRELEAVGAFTHVLFEAERPLFGRLFSRDVAAEVAALEERGVVTAFMCHGTDVRLPSTHVDLTPWSPYRDPGLYLERYENEARRNRALLDRLDRPTFVSTPDLLVDVPYATWCPVVVDPRRWARPQRAPGGPLVVAHVPSHSTIKGTHLIRPALERLHTEGIVDYREISGVPSAQMPDLYGAADVVLDQFRLGSYGVAACEAMAAGRIVVGHVLPQVRDTVLRETGLELPVVEATPDTVEERLRELAADPAYRAEVSVAGVDFVDRVHDGRRSASVLLERWVDAR</sequence>
<dbReference type="OrthoDB" id="9809622at2"/>
<evidence type="ECO:0000313" key="2">
    <source>
        <dbReference type="EMBL" id="RXR34462.1"/>
    </source>
</evidence>
<dbReference type="SUPFAM" id="SSF53756">
    <property type="entry name" value="UDP-Glycosyltransferase/glycogen phosphorylase"/>
    <property type="match status" value="1"/>
</dbReference>
<dbReference type="Proteomes" id="UP000289805">
    <property type="component" value="Unassembled WGS sequence"/>
</dbReference>
<dbReference type="EMBL" id="SDJR01000003">
    <property type="protein sequence ID" value="RXR26729.1"/>
    <property type="molecule type" value="Genomic_DNA"/>
</dbReference>
<gene>
    <name evidence="1" type="ORF">EQW73_04330</name>
    <name evidence="2" type="ORF">EQW78_07825</name>
</gene>
<dbReference type="Proteomes" id="UP000290517">
    <property type="component" value="Unassembled WGS sequence"/>
</dbReference>
<dbReference type="AlphaFoldDB" id="A0A4Q1KW79"/>
<keyword evidence="4" id="KW-1185">Reference proteome</keyword>